<dbReference type="AlphaFoldDB" id="A0ABD6W4S8"/>
<accession>A0ABD6W4S8</accession>
<gene>
    <name evidence="4" type="ORF">ACX51_01275</name>
</gene>
<dbReference type="CDD" id="cd03424">
    <property type="entry name" value="NUDIX_ADPRase_Nudt5_UGPPase_Nudt14"/>
    <property type="match status" value="1"/>
</dbReference>
<dbReference type="InterPro" id="IPR020084">
    <property type="entry name" value="NUDIX_hydrolase_CS"/>
</dbReference>
<name>A0ABD6W4S8_LACPA</name>
<dbReference type="PROSITE" id="PS00893">
    <property type="entry name" value="NUDIX_BOX"/>
    <property type="match status" value="1"/>
</dbReference>
<dbReference type="PANTHER" id="PTHR11839">
    <property type="entry name" value="UDP/ADP-SUGAR PYROPHOSPHATASE"/>
    <property type="match status" value="1"/>
</dbReference>
<evidence type="ECO:0000313" key="4">
    <source>
        <dbReference type="EMBL" id="POE44486.1"/>
    </source>
</evidence>
<dbReference type="PANTHER" id="PTHR11839:SF18">
    <property type="entry name" value="NUDIX HYDROLASE DOMAIN-CONTAINING PROTEIN"/>
    <property type="match status" value="1"/>
</dbReference>
<dbReference type="PROSITE" id="PS51462">
    <property type="entry name" value="NUDIX"/>
    <property type="match status" value="1"/>
</dbReference>
<evidence type="ECO:0000313" key="5">
    <source>
        <dbReference type="Proteomes" id="UP000237433"/>
    </source>
</evidence>
<dbReference type="Proteomes" id="UP000237433">
    <property type="component" value="Unassembled WGS sequence"/>
</dbReference>
<proteinExistence type="predicted"/>
<dbReference type="InterPro" id="IPR000086">
    <property type="entry name" value="NUDIX_hydrolase_dom"/>
</dbReference>
<evidence type="ECO:0000256" key="2">
    <source>
        <dbReference type="ARBA" id="ARBA00022801"/>
    </source>
</evidence>
<dbReference type="Pfam" id="PF00293">
    <property type="entry name" value="NUDIX"/>
    <property type="match status" value="1"/>
</dbReference>
<feature type="domain" description="Nudix hydrolase" evidence="3">
    <location>
        <begin position="46"/>
        <end position="175"/>
    </location>
</feature>
<sequence length="186" mass="20716">MQLRRKNQVDEEPIAQQRVFTGQLIAVDELTVKLPNNTTAQREIVRAQPAAGVLALKDDKALFVSQFRSTIGQMTLEIPAGKINQGEAPLTAARRELNEETGMTAMKWQPLASYFQSLGFSDATMALFLASELHLATNQLQQDPDEFVKGEWLTLPEAWRAVDDGRICDSKTLLALLYWQQQGIGA</sequence>
<comment type="cofactor">
    <cofactor evidence="1">
        <name>Mg(2+)</name>
        <dbReference type="ChEBI" id="CHEBI:18420"/>
    </cofactor>
</comment>
<protein>
    <submittedName>
        <fullName evidence="4">NUDIX hydrolase</fullName>
    </submittedName>
</protein>
<dbReference type="GO" id="GO:0016787">
    <property type="term" value="F:hydrolase activity"/>
    <property type="evidence" value="ECO:0007669"/>
    <property type="project" value="UniProtKB-KW"/>
</dbReference>
<keyword evidence="2 4" id="KW-0378">Hydrolase</keyword>
<dbReference type="EMBL" id="LGIY01000001">
    <property type="protein sequence ID" value="POE44486.1"/>
    <property type="molecule type" value="Genomic_DNA"/>
</dbReference>
<evidence type="ECO:0000259" key="3">
    <source>
        <dbReference type="PROSITE" id="PS51462"/>
    </source>
</evidence>
<dbReference type="SUPFAM" id="SSF55811">
    <property type="entry name" value="Nudix"/>
    <property type="match status" value="1"/>
</dbReference>
<reference evidence="4 5" key="1">
    <citation type="journal article" date="2015" name="J. Am. Soc. Brew. Chem.">
        <title>Dissolved carbon dioxide selects for lactic acid bacteria able to grow in and spoil packaged beer.</title>
        <authorList>
            <person name="Bergsveinson J."/>
            <person name="Redekop A."/>
            <person name="Zoerb S."/>
            <person name="Ziola B."/>
        </authorList>
    </citation>
    <scope>NUCLEOTIDE SEQUENCE [LARGE SCALE GENOMIC DNA]</scope>
    <source>
        <strain evidence="4 5">CCC B1205</strain>
    </source>
</reference>
<dbReference type="Gene3D" id="3.90.79.10">
    <property type="entry name" value="Nucleoside Triphosphate Pyrophosphohydrolase"/>
    <property type="match status" value="1"/>
</dbReference>
<dbReference type="InterPro" id="IPR015797">
    <property type="entry name" value="NUDIX_hydrolase-like_dom_sf"/>
</dbReference>
<evidence type="ECO:0000256" key="1">
    <source>
        <dbReference type="ARBA" id="ARBA00001946"/>
    </source>
</evidence>
<comment type="caution">
    <text evidence="4">The sequence shown here is derived from an EMBL/GenBank/DDBJ whole genome shotgun (WGS) entry which is preliminary data.</text>
</comment>
<organism evidence="4 5">
    <name type="scientific">Lacticaseibacillus paracasei</name>
    <name type="common">Lactobacillus paracasei</name>
    <dbReference type="NCBI Taxonomy" id="1597"/>
    <lineage>
        <taxon>Bacteria</taxon>
        <taxon>Bacillati</taxon>
        <taxon>Bacillota</taxon>
        <taxon>Bacilli</taxon>
        <taxon>Lactobacillales</taxon>
        <taxon>Lactobacillaceae</taxon>
        <taxon>Lacticaseibacillus</taxon>
    </lineage>
</organism>